<dbReference type="RefSeq" id="WP_382417833.1">
    <property type="nucleotide sequence ID" value="NZ_AP031500.1"/>
</dbReference>
<protein>
    <submittedName>
        <fullName evidence="1">DUF6942 family protein</fullName>
    </submittedName>
</protein>
<dbReference type="Pfam" id="PF22098">
    <property type="entry name" value="DUF6942"/>
    <property type="match status" value="1"/>
</dbReference>
<dbReference type="EMBL" id="JBHRTL010000031">
    <property type="protein sequence ID" value="MFC3156558.1"/>
    <property type="molecule type" value="Genomic_DNA"/>
</dbReference>
<comment type="caution">
    <text evidence="1">The sequence shown here is derived from an EMBL/GenBank/DDBJ whole genome shotgun (WGS) entry which is preliminary data.</text>
</comment>
<evidence type="ECO:0000313" key="2">
    <source>
        <dbReference type="Proteomes" id="UP001595548"/>
    </source>
</evidence>
<reference evidence="2" key="1">
    <citation type="journal article" date="2019" name="Int. J. Syst. Evol. Microbiol.">
        <title>The Global Catalogue of Microorganisms (GCM) 10K type strain sequencing project: providing services to taxonomists for standard genome sequencing and annotation.</title>
        <authorList>
            <consortium name="The Broad Institute Genomics Platform"/>
            <consortium name="The Broad Institute Genome Sequencing Center for Infectious Disease"/>
            <person name="Wu L."/>
            <person name="Ma J."/>
        </authorList>
    </citation>
    <scope>NUCLEOTIDE SEQUENCE [LARGE SCALE GENOMIC DNA]</scope>
    <source>
        <strain evidence="2">KCTC 52141</strain>
    </source>
</reference>
<name>A0ABV7HRQ6_9GAMM</name>
<proteinExistence type="predicted"/>
<accession>A0ABV7HRQ6</accession>
<gene>
    <name evidence="1" type="ORF">ACFOEB_15200</name>
</gene>
<dbReference type="Proteomes" id="UP001595548">
    <property type="component" value="Unassembled WGS sequence"/>
</dbReference>
<evidence type="ECO:0000313" key="1">
    <source>
        <dbReference type="EMBL" id="MFC3156558.1"/>
    </source>
</evidence>
<keyword evidence="2" id="KW-1185">Reference proteome</keyword>
<organism evidence="1 2">
    <name type="scientific">Gilvimarinus japonicus</name>
    <dbReference type="NCBI Taxonomy" id="1796469"/>
    <lineage>
        <taxon>Bacteria</taxon>
        <taxon>Pseudomonadati</taxon>
        <taxon>Pseudomonadota</taxon>
        <taxon>Gammaproteobacteria</taxon>
        <taxon>Cellvibrionales</taxon>
        <taxon>Cellvibrionaceae</taxon>
        <taxon>Gilvimarinus</taxon>
    </lineage>
</organism>
<dbReference type="InterPro" id="IPR054222">
    <property type="entry name" value="DUF6942"/>
</dbReference>
<sequence>MVSDKPTHAVGLGDPNYRLAFCVANRPALDHYPALDHMAPLVTGELQHIVANTSNHWRKLFSVYAKFLYALGGQPDWPERWQDYRDHRLLHAGSEVALLFSEPDVTRNAVHIVAGKTYAAELGLKGLTWLDSYFAIDLEHRLLVSPYLDYRQLSNEKIAILVSLIHQHRLLNNAD</sequence>